<dbReference type="PANTHER" id="PTHR33525">
    <property type="match status" value="1"/>
</dbReference>
<name>A0A437QM92_9GAMM</name>
<feature type="domain" description="HDOD" evidence="1">
    <location>
        <begin position="13"/>
        <end position="206"/>
    </location>
</feature>
<sequence>MSAFEFARQVGDVFVLPDTCLKIKEVIDNKISNLDEIAEIIALDPALASRLLKLANSALYNFPNPVDSVSKAVLLLGETQVYNLVVAYGSAEAFSKIPSDVIDLERFWEISIHAALIAKFLGHVIGVKQSEPLYLSGLLHNIGELVVVEVNPDVARLCAHYKKGVLPWMRQQELLGFSYADCSVALLKLWRLPDSLIEPLNYLNSPQLQPKNKVVQVLHLASRLSLLNAAFGQFELEDLIDQQIINGLGLKRRDIDEARAFASLEGMSILSLLNPKGSMIM</sequence>
<evidence type="ECO:0000313" key="2">
    <source>
        <dbReference type="EMBL" id="RVU35617.1"/>
    </source>
</evidence>
<dbReference type="OrthoDB" id="9770715at2"/>
<evidence type="ECO:0000313" key="3">
    <source>
        <dbReference type="Proteomes" id="UP000283077"/>
    </source>
</evidence>
<dbReference type="PANTHER" id="PTHR33525:SF3">
    <property type="entry name" value="RIBONUCLEASE Y"/>
    <property type="match status" value="1"/>
</dbReference>
<proteinExistence type="predicted"/>
<evidence type="ECO:0000259" key="1">
    <source>
        <dbReference type="PROSITE" id="PS51833"/>
    </source>
</evidence>
<dbReference type="Gene3D" id="1.10.3210.10">
    <property type="entry name" value="Hypothetical protein af1432"/>
    <property type="match status" value="1"/>
</dbReference>
<dbReference type="InterPro" id="IPR052340">
    <property type="entry name" value="RNase_Y/CdgJ"/>
</dbReference>
<comment type="caution">
    <text evidence="2">The sequence shown here is derived from an EMBL/GenBank/DDBJ whole genome shotgun (WGS) entry which is preliminary data.</text>
</comment>
<dbReference type="AlphaFoldDB" id="A0A437QM92"/>
<keyword evidence="3" id="KW-1185">Reference proteome</keyword>
<organism evidence="2 3">
    <name type="scientific">Rheinheimera riviphila</name>
    <dbReference type="NCBI Taxonomy" id="1834037"/>
    <lineage>
        <taxon>Bacteria</taxon>
        <taxon>Pseudomonadati</taxon>
        <taxon>Pseudomonadota</taxon>
        <taxon>Gammaproteobacteria</taxon>
        <taxon>Chromatiales</taxon>
        <taxon>Chromatiaceae</taxon>
        <taxon>Rheinheimera</taxon>
    </lineage>
</organism>
<dbReference type="SUPFAM" id="SSF109604">
    <property type="entry name" value="HD-domain/PDEase-like"/>
    <property type="match status" value="1"/>
</dbReference>
<dbReference type="Pfam" id="PF08668">
    <property type="entry name" value="HDOD"/>
    <property type="match status" value="1"/>
</dbReference>
<dbReference type="InterPro" id="IPR013976">
    <property type="entry name" value="HDOD"/>
</dbReference>
<dbReference type="PROSITE" id="PS51833">
    <property type="entry name" value="HDOD"/>
    <property type="match status" value="1"/>
</dbReference>
<protein>
    <submittedName>
        <fullName evidence="2">HDOD domain-containing protein</fullName>
    </submittedName>
</protein>
<dbReference type="RefSeq" id="WP_127699808.1">
    <property type="nucleotide sequence ID" value="NZ_SACS01000014.1"/>
</dbReference>
<reference evidence="2 3" key="1">
    <citation type="submission" date="2019-01" db="EMBL/GenBank/DDBJ databases">
        <authorList>
            <person name="Chen W.-M."/>
        </authorList>
    </citation>
    <scope>NUCLEOTIDE SEQUENCE [LARGE SCALE GENOMIC DNA]</scope>
    <source>
        <strain evidence="2 3">KYPC3</strain>
    </source>
</reference>
<accession>A0A437QM92</accession>
<dbReference type="EMBL" id="SACS01000014">
    <property type="protein sequence ID" value="RVU35617.1"/>
    <property type="molecule type" value="Genomic_DNA"/>
</dbReference>
<dbReference type="Proteomes" id="UP000283077">
    <property type="component" value="Unassembled WGS sequence"/>
</dbReference>
<gene>
    <name evidence="2" type="ORF">EOE67_13565</name>
</gene>